<reference evidence="1 2" key="1">
    <citation type="submission" date="2018-11" db="EMBL/GenBank/DDBJ databases">
        <authorList>
            <consortium name="Pathogen Informatics"/>
        </authorList>
    </citation>
    <scope>NUCLEOTIDE SEQUENCE [LARGE SCALE GENOMIC DNA]</scope>
</reference>
<gene>
    <name evidence="1" type="ORF">DILT_LOCUS17738</name>
</gene>
<dbReference type="AlphaFoldDB" id="A0A3P7P044"/>
<evidence type="ECO:0008006" key="3">
    <source>
        <dbReference type="Google" id="ProtNLM"/>
    </source>
</evidence>
<dbReference type="CDD" id="cd23820">
    <property type="entry name" value="RWD_RNF14"/>
    <property type="match status" value="1"/>
</dbReference>
<dbReference type="Proteomes" id="UP000281553">
    <property type="component" value="Unassembled WGS sequence"/>
</dbReference>
<keyword evidence="2" id="KW-1185">Reference proteome</keyword>
<name>A0A3P7P044_DIBLA</name>
<dbReference type="InterPro" id="IPR016135">
    <property type="entry name" value="UBQ-conjugating_enzyme/RWD"/>
</dbReference>
<feature type="non-terminal residue" evidence="1">
    <location>
        <position position="194"/>
    </location>
</feature>
<dbReference type="EMBL" id="UYRU01094394">
    <property type="protein sequence ID" value="VDN39017.1"/>
    <property type="molecule type" value="Genomic_DNA"/>
</dbReference>
<dbReference type="SUPFAM" id="SSF54495">
    <property type="entry name" value="UBC-like"/>
    <property type="match status" value="1"/>
</dbReference>
<sequence>MSVEQIYGLLSRKFPCGNFDERTYNRTQRLEELELIRGTYNNRITMDSRGDIISAEFVALPHCPEGVYVVGTGLHRGLQYPEICVSHDANGRFTYLLHRLPPIFLRFYLGESYPTDPNFSFTLESIWLSSMFMELVSARLTEEMGTFNGDFVVKHCCEFLENQVIDYLFKSSPGTPLRINLFELEPDEACAAAA</sequence>
<dbReference type="Gene3D" id="3.10.110.10">
    <property type="entry name" value="Ubiquitin Conjugating Enzyme"/>
    <property type="match status" value="1"/>
</dbReference>
<accession>A0A3P7P044</accession>
<evidence type="ECO:0000313" key="1">
    <source>
        <dbReference type="EMBL" id="VDN39017.1"/>
    </source>
</evidence>
<proteinExistence type="predicted"/>
<organism evidence="1 2">
    <name type="scientific">Dibothriocephalus latus</name>
    <name type="common">Fish tapeworm</name>
    <name type="synonym">Diphyllobothrium latum</name>
    <dbReference type="NCBI Taxonomy" id="60516"/>
    <lineage>
        <taxon>Eukaryota</taxon>
        <taxon>Metazoa</taxon>
        <taxon>Spiralia</taxon>
        <taxon>Lophotrochozoa</taxon>
        <taxon>Platyhelminthes</taxon>
        <taxon>Cestoda</taxon>
        <taxon>Eucestoda</taxon>
        <taxon>Diphyllobothriidea</taxon>
        <taxon>Diphyllobothriidae</taxon>
        <taxon>Dibothriocephalus</taxon>
    </lineage>
</organism>
<protein>
    <recommendedName>
        <fullName evidence="3">RWD domain-containing protein</fullName>
    </recommendedName>
</protein>
<evidence type="ECO:0000313" key="2">
    <source>
        <dbReference type="Proteomes" id="UP000281553"/>
    </source>
</evidence>